<evidence type="ECO:0000313" key="1">
    <source>
        <dbReference type="EMBL" id="CAD6187262.1"/>
    </source>
</evidence>
<dbReference type="EMBL" id="CAJGYM010000006">
    <property type="protein sequence ID" value="CAD6187262.1"/>
    <property type="molecule type" value="Genomic_DNA"/>
</dbReference>
<dbReference type="SUPFAM" id="SSF55797">
    <property type="entry name" value="PR-1-like"/>
    <property type="match status" value="1"/>
</dbReference>
<keyword evidence="2" id="KW-1185">Reference proteome</keyword>
<proteinExistence type="predicted"/>
<dbReference type="AlphaFoldDB" id="A0A8S1GWJ4"/>
<gene>
    <name evidence="1" type="ORF">CAUJ_LOCUS3181</name>
</gene>
<dbReference type="InterPro" id="IPR035940">
    <property type="entry name" value="CAP_sf"/>
</dbReference>
<evidence type="ECO:0000313" key="2">
    <source>
        <dbReference type="Proteomes" id="UP000835052"/>
    </source>
</evidence>
<comment type="caution">
    <text evidence="1">The sequence shown here is derived from an EMBL/GenBank/DDBJ whole genome shotgun (WGS) entry which is preliminary data.</text>
</comment>
<sequence length="85" mass="9708">MKVPRLDMVRLSATTSSFGPKSDPSRYMNIWMGSRVNDTIADTWWDEAEEFGTANYLADRHLEWVGVASAYSDSHQQFIVVATYE</sequence>
<name>A0A8S1GWJ4_9PELO</name>
<organism evidence="1 2">
    <name type="scientific">Caenorhabditis auriculariae</name>
    <dbReference type="NCBI Taxonomy" id="2777116"/>
    <lineage>
        <taxon>Eukaryota</taxon>
        <taxon>Metazoa</taxon>
        <taxon>Ecdysozoa</taxon>
        <taxon>Nematoda</taxon>
        <taxon>Chromadorea</taxon>
        <taxon>Rhabditida</taxon>
        <taxon>Rhabditina</taxon>
        <taxon>Rhabditomorpha</taxon>
        <taxon>Rhabditoidea</taxon>
        <taxon>Rhabditidae</taxon>
        <taxon>Peloderinae</taxon>
        <taxon>Caenorhabditis</taxon>
    </lineage>
</organism>
<reference evidence="1" key="1">
    <citation type="submission" date="2020-10" db="EMBL/GenBank/DDBJ databases">
        <authorList>
            <person name="Kikuchi T."/>
        </authorList>
    </citation>
    <scope>NUCLEOTIDE SEQUENCE</scope>
    <source>
        <strain evidence="1">NKZ352</strain>
    </source>
</reference>
<evidence type="ECO:0008006" key="3">
    <source>
        <dbReference type="Google" id="ProtNLM"/>
    </source>
</evidence>
<accession>A0A8S1GWJ4</accession>
<protein>
    <recommendedName>
        <fullName evidence="3">SCP domain-containing protein</fullName>
    </recommendedName>
</protein>
<dbReference type="Proteomes" id="UP000835052">
    <property type="component" value="Unassembled WGS sequence"/>
</dbReference>